<name>A0A485LKX1_9STRA</name>
<keyword evidence="5" id="KW-1185">Reference proteome</keyword>
<dbReference type="EMBL" id="VJMH01007062">
    <property type="protein sequence ID" value="KAF0685651.1"/>
    <property type="molecule type" value="Genomic_DNA"/>
</dbReference>
<feature type="compositionally biased region" description="Low complexity" evidence="1">
    <location>
        <begin position="35"/>
        <end position="44"/>
    </location>
</feature>
<evidence type="ECO:0000313" key="4">
    <source>
        <dbReference type="EMBL" id="VFT99147.1"/>
    </source>
</evidence>
<keyword evidence="2" id="KW-0472">Membrane</keyword>
<dbReference type="OrthoDB" id="79718at2759"/>
<feature type="transmembrane region" description="Helical" evidence="2">
    <location>
        <begin position="230"/>
        <end position="251"/>
    </location>
</feature>
<reference evidence="3" key="2">
    <citation type="submission" date="2019-06" db="EMBL/GenBank/DDBJ databases">
        <title>Genomics analysis of Aphanomyces spp. identifies a new class of oomycete effector associated with host adaptation.</title>
        <authorList>
            <person name="Gaulin E."/>
        </authorList>
    </citation>
    <scope>NUCLEOTIDE SEQUENCE</scope>
    <source>
        <strain evidence="3">CBS 578.67</strain>
    </source>
</reference>
<evidence type="ECO:0000256" key="1">
    <source>
        <dbReference type="SAM" id="MobiDB-lite"/>
    </source>
</evidence>
<organism evidence="4 5">
    <name type="scientific">Aphanomyces stellatus</name>
    <dbReference type="NCBI Taxonomy" id="120398"/>
    <lineage>
        <taxon>Eukaryota</taxon>
        <taxon>Sar</taxon>
        <taxon>Stramenopiles</taxon>
        <taxon>Oomycota</taxon>
        <taxon>Saprolegniomycetes</taxon>
        <taxon>Saprolegniales</taxon>
        <taxon>Verrucalvaceae</taxon>
        <taxon>Aphanomyces</taxon>
    </lineage>
</organism>
<dbReference type="AlphaFoldDB" id="A0A485LKX1"/>
<accession>A0A485LKX1</accession>
<feature type="region of interest" description="Disordered" evidence="1">
    <location>
        <begin position="14"/>
        <end position="62"/>
    </location>
</feature>
<keyword evidence="2" id="KW-0812">Transmembrane</keyword>
<dbReference type="Proteomes" id="UP000332933">
    <property type="component" value="Unassembled WGS sequence"/>
</dbReference>
<keyword evidence="2" id="KW-1133">Transmembrane helix</keyword>
<feature type="compositionally biased region" description="Low complexity" evidence="1">
    <location>
        <begin position="51"/>
        <end position="60"/>
    </location>
</feature>
<dbReference type="EMBL" id="CAADRA010007088">
    <property type="protein sequence ID" value="VFT99147.1"/>
    <property type="molecule type" value="Genomic_DNA"/>
</dbReference>
<gene>
    <name evidence="4" type="primary">Aste57867_22487</name>
    <name evidence="3" type="ORF">As57867_022417</name>
    <name evidence="4" type="ORF">ASTE57867_22487</name>
</gene>
<protein>
    <submittedName>
        <fullName evidence="4">Aste57867_22487 protein</fullName>
    </submittedName>
</protein>
<sequence length="274" mass="29217">MLRGFVARLRQSLPQAAATTTKEETSKVPFDAKQTPPSNSLPSTSSPPPLSTAVSPATPSNTFLRDLSSKTWTSVRSMVPPTHLSSLTLLQVPDPSNVARSTSTFVSQQASKLDAGARQGAQFVHERTVGAAKQGAQYVQRKAVDTTVHGAKLLQDATTHVGASARTGAQYVHKQTTKKVVDAGAALVDSSKKTLDRTRQSVVASSSAAVTMAAEAMDPRAKVRRMRNQVLLLVFAGIFVYGFASALPHALAKYAAEMQKERAKRQQQATSDTS</sequence>
<evidence type="ECO:0000313" key="3">
    <source>
        <dbReference type="EMBL" id="KAF0685651.1"/>
    </source>
</evidence>
<proteinExistence type="predicted"/>
<evidence type="ECO:0000313" key="5">
    <source>
        <dbReference type="Proteomes" id="UP000332933"/>
    </source>
</evidence>
<evidence type="ECO:0000256" key="2">
    <source>
        <dbReference type="SAM" id="Phobius"/>
    </source>
</evidence>
<reference evidence="4 5" key="1">
    <citation type="submission" date="2019-03" db="EMBL/GenBank/DDBJ databases">
        <authorList>
            <person name="Gaulin E."/>
            <person name="Dumas B."/>
        </authorList>
    </citation>
    <scope>NUCLEOTIDE SEQUENCE [LARGE SCALE GENOMIC DNA]</scope>
    <source>
        <strain evidence="4">CBS 568.67</strain>
    </source>
</reference>